<accession>A0A5J4TKN2</accession>
<dbReference type="PANTHER" id="PTHR33050:SF7">
    <property type="entry name" value="RIBONUCLEASE H"/>
    <property type="match status" value="1"/>
</dbReference>
<protein>
    <recommendedName>
        <fullName evidence="3">Reverse transcriptase domain-containing protein</fullName>
    </recommendedName>
</protein>
<feature type="non-terminal residue" evidence="1">
    <location>
        <position position="1"/>
    </location>
</feature>
<dbReference type="InterPro" id="IPR052055">
    <property type="entry name" value="Hepadnavirus_pol/RT"/>
</dbReference>
<comment type="caution">
    <text evidence="1">The sequence shown here is derived from an EMBL/GenBank/DDBJ whole genome shotgun (WGS) entry which is preliminary data.</text>
</comment>
<evidence type="ECO:0000313" key="2">
    <source>
        <dbReference type="Proteomes" id="UP000324800"/>
    </source>
</evidence>
<organism evidence="1 2">
    <name type="scientific">Streblomastix strix</name>
    <dbReference type="NCBI Taxonomy" id="222440"/>
    <lineage>
        <taxon>Eukaryota</taxon>
        <taxon>Metamonada</taxon>
        <taxon>Preaxostyla</taxon>
        <taxon>Oxymonadida</taxon>
        <taxon>Streblomastigidae</taxon>
        <taxon>Streblomastix</taxon>
    </lineage>
</organism>
<evidence type="ECO:0008006" key="3">
    <source>
        <dbReference type="Google" id="ProtNLM"/>
    </source>
</evidence>
<reference evidence="1 2" key="1">
    <citation type="submission" date="2019-03" db="EMBL/GenBank/DDBJ databases">
        <title>Single cell metagenomics reveals metabolic interactions within the superorganism composed of flagellate Streblomastix strix and complex community of Bacteroidetes bacteria on its surface.</title>
        <authorList>
            <person name="Treitli S.C."/>
            <person name="Kolisko M."/>
            <person name="Husnik F."/>
            <person name="Keeling P."/>
            <person name="Hampl V."/>
        </authorList>
    </citation>
    <scope>NUCLEOTIDE SEQUENCE [LARGE SCALE GENOMIC DNA]</scope>
    <source>
        <strain evidence="1">ST1C</strain>
    </source>
</reference>
<dbReference type="InterPro" id="IPR043128">
    <property type="entry name" value="Rev_trsase/Diguanyl_cyclase"/>
</dbReference>
<dbReference type="SUPFAM" id="SSF56672">
    <property type="entry name" value="DNA/RNA polymerases"/>
    <property type="match status" value="1"/>
</dbReference>
<proteinExistence type="predicted"/>
<name>A0A5J4TKN2_9EUKA</name>
<dbReference type="Proteomes" id="UP000324800">
    <property type="component" value="Unassembled WGS sequence"/>
</dbReference>
<gene>
    <name evidence="1" type="ORF">EZS28_045656</name>
</gene>
<dbReference type="InterPro" id="IPR043502">
    <property type="entry name" value="DNA/RNA_pol_sf"/>
</dbReference>
<dbReference type="OrthoDB" id="6756070at2759"/>
<dbReference type="EMBL" id="SNRW01029317">
    <property type="protein sequence ID" value="KAA6358817.1"/>
    <property type="molecule type" value="Genomic_DNA"/>
</dbReference>
<evidence type="ECO:0000313" key="1">
    <source>
        <dbReference type="EMBL" id="KAA6358817.1"/>
    </source>
</evidence>
<dbReference type="AlphaFoldDB" id="A0A5J4TKN2"/>
<sequence length="323" mass="38595">WEYAQFDPVKDGKKVEWWEHTFFDPEKDDERTQQVDQVVNQEIMTRINKRVLSTHLVGFPFFKRVTNTCVIHDSGIEDIQEIWINYQLEKHQYPENISIGGRLYNFIDAWKLIGADSLITKGINTFQIDTQAHYILEINTTNIMKIRSKDIELAQGKLILQEFQQDIIEKESVSQIKWVDPCFAIPKSVSGKWRKNIDCSLLNKFLCAKHYITEDFQSLQSNLRHKNWMIKIDLESAFHNIQVVNEQRPFLCFCFNQKYFLCVSMCFEKISINKSFLELKRKVEFLRWKIDSELEQLQMTDHRQKKLIQILDQWRTFVKKKTV</sequence>
<dbReference type="Gene3D" id="3.30.70.270">
    <property type="match status" value="1"/>
</dbReference>
<dbReference type="Gene3D" id="3.10.10.10">
    <property type="entry name" value="HIV Type 1 Reverse Transcriptase, subunit A, domain 1"/>
    <property type="match status" value="1"/>
</dbReference>
<dbReference type="PANTHER" id="PTHR33050">
    <property type="entry name" value="REVERSE TRANSCRIPTASE DOMAIN-CONTAINING PROTEIN"/>
    <property type="match status" value="1"/>
</dbReference>